<feature type="binding site" evidence="11">
    <location>
        <position position="77"/>
    </location>
    <ligand>
        <name>substrate</name>
    </ligand>
</feature>
<dbReference type="InterPro" id="IPR027417">
    <property type="entry name" value="P-loop_NTPase"/>
</dbReference>
<evidence type="ECO:0000256" key="7">
    <source>
        <dbReference type="ARBA" id="ARBA00022777"/>
    </source>
</evidence>
<dbReference type="SUPFAM" id="SSF52540">
    <property type="entry name" value="P-loop containing nucleoside triphosphate hydrolases"/>
    <property type="match status" value="1"/>
</dbReference>
<evidence type="ECO:0000256" key="1">
    <source>
        <dbReference type="ARBA" id="ARBA00004842"/>
    </source>
</evidence>
<keyword evidence="13" id="KW-1185">Reference proteome</keyword>
<keyword evidence="8 11" id="KW-0067">ATP-binding</keyword>
<keyword evidence="6 11" id="KW-0547">Nucleotide-binding</keyword>
<dbReference type="InterPro" id="IPR023000">
    <property type="entry name" value="Shikimate_kinase_CS"/>
</dbReference>
<feature type="binding site" evidence="11">
    <location>
        <position position="35"/>
    </location>
    <ligand>
        <name>Mg(2+)</name>
        <dbReference type="ChEBI" id="CHEBI:18420"/>
    </ligand>
</feature>
<comment type="subcellular location">
    <subcellularLocation>
        <location evidence="11">Cytoplasm</location>
    </subcellularLocation>
</comment>
<dbReference type="PRINTS" id="PR01100">
    <property type="entry name" value="SHIKIMTKNASE"/>
</dbReference>
<evidence type="ECO:0000256" key="9">
    <source>
        <dbReference type="ARBA" id="ARBA00023141"/>
    </source>
</evidence>
<dbReference type="EMBL" id="VKKU01000001">
    <property type="protein sequence ID" value="TSB04101.1"/>
    <property type="molecule type" value="Genomic_DNA"/>
</dbReference>
<dbReference type="OrthoDB" id="9800332at2"/>
<dbReference type="GO" id="GO:0009423">
    <property type="term" value="P:chorismate biosynthetic process"/>
    <property type="evidence" value="ECO:0007669"/>
    <property type="project" value="UniProtKB-UniRule"/>
</dbReference>
<keyword evidence="7 11" id="KW-0418">Kinase</keyword>
<dbReference type="GO" id="GO:0005524">
    <property type="term" value="F:ATP binding"/>
    <property type="evidence" value="ECO:0007669"/>
    <property type="project" value="UniProtKB-UniRule"/>
</dbReference>
<feature type="binding site" evidence="11">
    <location>
        <begin position="31"/>
        <end position="36"/>
    </location>
    <ligand>
        <name>ATP</name>
        <dbReference type="ChEBI" id="CHEBI:30616"/>
    </ligand>
</feature>
<comment type="pathway">
    <text evidence="1 11">Metabolic intermediate biosynthesis; chorismate biosynthesis; chorismate from D-erythrose 4-phosphate and phosphoenolpyruvate: step 5/7.</text>
</comment>
<dbReference type="Gene3D" id="3.40.50.300">
    <property type="entry name" value="P-loop containing nucleotide triphosphate hydrolases"/>
    <property type="match status" value="1"/>
</dbReference>
<dbReference type="GO" id="GO:0008652">
    <property type="term" value="P:amino acid biosynthetic process"/>
    <property type="evidence" value="ECO:0007669"/>
    <property type="project" value="UniProtKB-KW"/>
</dbReference>
<feature type="binding site" evidence="11">
    <location>
        <position position="137"/>
    </location>
    <ligand>
        <name>ATP</name>
        <dbReference type="ChEBI" id="CHEBI:30616"/>
    </ligand>
</feature>
<keyword evidence="5 11" id="KW-0808">Transferase</keyword>
<comment type="catalytic activity">
    <reaction evidence="10 11">
        <text>shikimate + ATP = 3-phosphoshikimate + ADP + H(+)</text>
        <dbReference type="Rhea" id="RHEA:13121"/>
        <dbReference type="ChEBI" id="CHEBI:15378"/>
        <dbReference type="ChEBI" id="CHEBI:30616"/>
        <dbReference type="ChEBI" id="CHEBI:36208"/>
        <dbReference type="ChEBI" id="CHEBI:145989"/>
        <dbReference type="ChEBI" id="CHEBI:456216"/>
        <dbReference type="EC" id="2.7.1.71"/>
    </reaction>
</comment>
<keyword evidence="11" id="KW-0479">Metal-binding</keyword>
<evidence type="ECO:0000256" key="6">
    <source>
        <dbReference type="ARBA" id="ARBA00022741"/>
    </source>
</evidence>
<accession>A0A553WHD1</accession>
<dbReference type="GO" id="GO:0005829">
    <property type="term" value="C:cytosol"/>
    <property type="evidence" value="ECO:0007669"/>
    <property type="project" value="TreeGrafter"/>
</dbReference>
<comment type="subunit">
    <text evidence="11">Monomer.</text>
</comment>
<dbReference type="RefSeq" id="WP_143774975.1">
    <property type="nucleotide sequence ID" value="NZ_VKKU01000001.1"/>
</dbReference>
<evidence type="ECO:0000256" key="4">
    <source>
        <dbReference type="ARBA" id="ARBA00022605"/>
    </source>
</evidence>
<dbReference type="GO" id="GO:0009073">
    <property type="term" value="P:aromatic amino acid family biosynthetic process"/>
    <property type="evidence" value="ECO:0007669"/>
    <property type="project" value="UniProtKB-KW"/>
</dbReference>
<dbReference type="UniPathway" id="UPA00053">
    <property type="reaction ID" value="UER00088"/>
</dbReference>
<dbReference type="PROSITE" id="PS01128">
    <property type="entry name" value="SHIKIMATE_KINASE"/>
    <property type="match status" value="1"/>
</dbReference>
<feature type="binding site" evidence="11">
    <location>
        <position position="156"/>
    </location>
    <ligand>
        <name>substrate</name>
    </ligand>
</feature>
<proteinExistence type="inferred from homology"/>
<dbReference type="PANTHER" id="PTHR21087:SF16">
    <property type="entry name" value="SHIKIMATE KINASE 1, CHLOROPLASTIC"/>
    <property type="match status" value="1"/>
</dbReference>
<comment type="caution">
    <text evidence="12">The sequence shown here is derived from an EMBL/GenBank/DDBJ whole genome shotgun (WGS) entry which is preliminary data.</text>
</comment>
<dbReference type="GO" id="GO:0000287">
    <property type="term" value="F:magnesium ion binding"/>
    <property type="evidence" value="ECO:0007669"/>
    <property type="project" value="UniProtKB-UniRule"/>
</dbReference>
<gene>
    <name evidence="11" type="primary">aroK</name>
    <name evidence="12" type="ORF">FOM92_01270</name>
</gene>
<evidence type="ECO:0000256" key="10">
    <source>
        <dbReference type="ARBA" id="ARBA00048567"/>
    </source>
</evidence>
<feature type="binding site" evidence="11">
    <location>
        <position position="99"/>
    </location>
    <ligand>
        <name>substrate</name>
    </ligand>
</feature>
<comment type="similarity">
    <text evidence="2 11">Belongs to the shikimate kinase family.</text>
</comment>
<dbReference type="HAMAP" id="MF_00109">
    <property type="entry name" value="Shikimate_kinase"/>
    <property type="match status" value="1"/>
</dbReference>
<evidence type="ECO:0000256" key="8">
    <source>
        <dbReference type="ARBA" id="ARBA00022840"/>
    </source>
</evidence>
<keyword evidence="11" id="KW-0460">Magnesium</keyword>
<dbReference type="Proteomes" id="UP000320160">
    <property type="component" value="Unassembled WGS sequence"/>
</dbReference>
<evidence type="ECO:0000313" key="13">
    <source>
        <dbReference type="Proteomes" id="UP000320160"/>
    </source>
</evidence>
<keyword evidence="11" id="KW-0963">Cytoplasm</keyword>
<dbReference type="InterPro" id="IPR031322">
    <property type="entry name" value="Shikimate/glucono_kinase"/>
</dbReference>
<dbReference type="InterPro" id="IPR000623">
    <property type="entry name" value="Shikimate_kinase/TSH1"/>
</dbReference>
<dbReference type="AlphaFoldDB" id="A0A553WHD1"/>
<comment type="function">
    <text evidence="11">Catalyzes the specific phosphorylation of the 3-hydroxyl group of shikimic acid using ATP as a cosubstrate.</text>
</comment>
<dbReference type="GO" id="GO:0004765">
    <property type="term" value="F:shikimate kinase activity"/>
    <property type="evidence" value="ECO:0007669"/>
    <property type="project" value="UniProtKB-UniRule"/>
</dbReference>
<dbReference type="Pfam" id="PF01202">
    <property type="entry name" value="SKI"/>
    <property type="match status" value="1"/>
</dbReference>
<evidence type="ECO:0000256" key="5">
    <source>
        <dbReference type="ARBA" id="ARBA00022679"/>
    </source>
</evidence>
<dbReference type="PANTHER" id="PTHR21087">
    <property type="entry name" value="SHIKIMATE KINASE"/>
    <property type="match status" value="1"/>
</dbReference>
<evidence type="ECO:0000256" key="2">
    <source>
        <dbReference type="ARBA" id="ARBA00006997"/>
    </source>
</evidence>
<organism evidence="12 13">
    <name type="scientific">Sphingorhabdus contaminans</name>
    <dbReference type="NCBI Taxonomy" id="1343899"/>
    <lineage>
        <taxon>Bacteria</taxon>
        <taxon>Pseudomonadati</taxon>
        <taxon>Pseudomonadota</taxon>
        <taxon>Alphaproteobacteria</taxon>
        <taxon>Sphingomonadales</taxon>
        <taxon>Sphingomonadaceae</taxon>
        <taxon>Sphingorhabdus</taxon>
    </lineage>
</organism>
<dbReference type="NCBIfam" id="NF010552">
    <property type="entry name" value="PRK13946.1"/>
    <property type="match status" value="1"/>
</dbReference>
<comment type="cofactor">
    <cofactor evidence="11">
        <name>Mg(2+)</name>
        <dbReference type="ChEBI" id="CHEBI:18420"/>
    </cofactor>
    <text evidence="11">Binds 1 Mg(2+) ion per subunit.</text>
</comment>
<feature type="binding site" evidence="11">
    <location>
        <position position="53"/>
    </location>
    <ligand>
        <name>substrate</name>
    </ligand>
</feature>
<evidence type="ECO:0000256" key="3">
    <source>
        <dbReference type="ARBA" id="ARBA00012154"/>
    </source>
</evidence>
<keyword evidence="9 11" id="KW-0057">Aromatic amino acid biosynthesis</keyword>
<dbReference type="CDD" id="cd00464">
    <property type="entry name" value="SK"/>
    <property type="match status" value="1"/>
</dbReference>
<comment type="caution">
    <text evidence="11">Lacks conserved residue(s) required for the propagation of feature annotation.</text>
</comment>
<dbReference type="EC" id="2.7.1.71" evidence="3 11"/>
<evidence type="ECO:0000313" key="12">
    <source>
        <dbReference type="EMBL" id="TSB04101.1"/>
    </source>
</evidence>
<keyword evidence="4 11" id="KW-0028">Amino-acid biosynthesis</keyword>
<sequence length="187" mass="20322">MGSHDDLNSPSAGPAKTAPLERSVVLVGMMGVGKTSIGKRLAARLGCEFVDADEEIETAAGMTIAEIFEKFGEPYFRDGERRVVARLIEGEPKIIATGGGAFVNDATRALIRERALSIWLDADVHILADRVSRRNNRPLLKGRDPVEVLTELGRVRNPLYAEANIHIRSDASPHARTVENILKAISA</sequence>
<name>A0A553WHD1_9SPHN</name>
<evidence type="ECO:0000256" key="11">
    <source>
        <dbReference type="HAMAP-Rule" id="MF_00109"/>
    </source>
</evidence>
<reference evidence="12 13" key="1">
    <citation type="submission" date="2019-07" db="EMBL/GenBank/DDBJ databases">
        <authorList>
            <person name="Park M."/>
        </authorList>
    </citation>
    <scope>NUCLEOTIDE SEQUENCE [LARGE SCALE GENOMIC DNA]</scope>
    <source>
        <strain evidence="12 13">KCTC32445</strain>
    </source>
</reference>
<protein>
    <recommendedName>
        <fullName evidence="3 11">Shikimate kinase</fullName>
        <shortName evidence="11">SK</shortName>
        <ecNumber evidence="3 11">2.7.1.71</ecNumber>
    </recommendedName>
</protein>